<evidence type="ECO:0000256" key="1">
    <source>
        <dbReference type="SAM" id="MobiDB-lite"/>
    </source>
</evidence>
<evidence type="ECO:0000313" key="2">
    <source>
        <dbReference type="EMBL" id="MFF3664560.1"/>
    </source>
</evidence>
<gene>
    <name evidence="2" type="ORF">ACFYXI_03115</name>
</gene>
<organism evidence="2 3">
    <name type="scientific">Microtetraspora malaysiensis</name>
    <dbReference type="NCBI Taxonomy" id="161358"/>
    <lineage>
        <taxon>Bacteria</taxon>
        <taxon>Bacillati</taxon>
        <taxon>Actinomycetota</taxon>
        <taxon>Actinomycetes</taxon>
        <taxon>Streptosporangiales</taxon>
        <taxon>Streptosporangiaceae</taxon>
        <taxon>Microtetraspora</taxon>
    </lineage>
</organism>
<name>A0ABW6SL96_9ACTN</name>
<accession>A0ABW6SL96</accession>
<feature type="region of interest" description="Disordered" evidence="1">
    <location>
        <begin position="240"/>
        <end position="260"/>
    </location>
</feature>
<evidence type="ECO:0000313" key="3">
    <source>
        <dbReference type="Proteomes" id="UP001602013"/>
    </source>
</evidence>
<protein>
    <submittedName>
        <fullName evidence="2">Uncharacterized protein</fullName>
    </submittedName>
</protein>
<dbReference type="RefSeq" id="WP_387408652.1">
    <property type="nucleotide sequence ID" value="NZ_JBIASD010000002.1"/>
</dbReference>
<keyword evidence="3" id="KW-1185">Reference proteome</keyword>
<comment type="caution">
    <text evidence="2">The sequence shown here is derived from an EMBL/GenBank/DDBJ whole genome shotgun (WGS) entry which is preliminary data.</text>
</comment>
<dbReference type="EMBL" id="JBIASD010000002">
    <property type="protein sequence ID" value="MFF3664560.1"/>
    <property type="molecule type" value="Genomic_DNA"/>
</dbReference>
<proteinExistence type="predicted"/>
<dbReference type="Proteomes" id="UP001602013">
    <property type="component" value="Unassembled WGS sequence"/>
</dbReference>
<sequence length="260" mass="28894">MGVLDLLEEFLARRNRATTSEHHLTFRMETGSREDLPFLARIDLVWRLPQGRSPATEMTVSARCRLQEVAGESARHFSVLRREEAQSAVGLAFDRECPRLGLAAARVVLDVDDEVMEFAREQMTRELETRRGRAALEAEVARLTLLRDTMLRDAPTARLWWLGADPARLVQLADHADAFERVVGLVSGRAATGERETWETSIAGLLGAFLADLGPEHRDLLVRQLGRVFHGYERPDLAERLPVRSGSPNGVAPPDGTGPA</sequence>
<reference evidence="2 3" key="1">
    <citation type="submission" date="2024-10" db="EMBL/GenBank/DDBJ databases">
        <title>The Natural Products Discovery Center: Release of the First 8490 Sequenced Strains for Exploring Actinobacteria Biosynthetic Diversity.</title>
        <authorList>
            <person name="Kalkreuter E."/>
            <person name="Kautsar S.A."/>
            <person name="Yang D."/>
            <person name="Bader C.D."/>
            <person name="Teijaro C.N."/>
            <person name="Fluegel L."/>
            <person name="Davis C.M."/>
            <person name="Simpson J.R."/>
            <person name="Lauterbach L."/>
            <person name="Steele A.D."/>
            <person name="Gui C."/>
            <person name="Meng S."/>
            <person name="Li G."/>
            <person name="Viehrig K."/>
            <person name="Ye F."/>
            <person name="Su P."/>
            <person name="Kiefer A.F."/>
            <person name="Nichols A."/>
            <person name="Cepeda A.J."/>
            <person name="Yan W."/>
            <person name="Fan B."/>
            <person name="Jiang Y."/>
            <person name="Adhikari A."/>
            <person name="Zheng C.-J."/>
            <person name="Schuster L."/>
            <person name="Cowan T.M."/>
            <person name="Smanski M.J."/>
            <person name="Chevrette M.G."/>
            <person name="De Carvalho L.P.S."/>
            <person name="Shen B."/>
        </authorList>
    </citation>
    <scope>NUCLEOTIDE SEQUENCE [LARGE SCALE GENOMIC DNA]</scope>
    <source>
        <strain evidence="2 3">NPDC002173</strain>
    </source>
</reference>